<accession>A0A1H6F2F4</accession>
<protein>
    <submittedName>
        <fullName evidence="3">Cysteine-rich secretory protein family protein</fullName>
    </submittedName>
</protein>
<keyword evidence="1" id="KW-0732">Signal</keyword>
<name>A0A1H6F2F4_9GAMM</name>
<dbReference type="Pfam" id="PF00188">
    <property type="entry name" value="CAP"/>
    <property type="match status" value="1"/>
</dbReference>
<evidence type="ECO:0000313" key="5">
    <source>
        <dbReference type="EMBL" id="SEH07848.1"/>
    </source>
</evidence>
<dbReference type="AlphaFoldDB" id="A0A1H6F2F4"/>
<evidence type="ECO:0000313" key="3">
    <source>
        <dbReference type="EMBL" id="SEH04300.1"/>
    </source>
</evidence>
<feature type="signal peptide" evidence="1">
    <location>
        <begin position="1"/>
        <end position="27"/>
    </location>
</feature>
<feature type="domain" description="SCP" evidence="2">
    <location>
        <begin position="43"/>
        <end position="156"/>
    </location>
</feature>
<dbReference type="InterPro" id="IPR014044">
    <property type="entry name" value="CAP_dom"/>
</dbReference>
<proteinExistence type="predicted"/>
<reference evidence="3 6" key="1">
    <citation type="submission" date="2016-10" db="EMBL/GenBank/DDBJ databases">
        <authorList>
            <person name="de Groot N.N."/>
        </authorList>
    </citation>
    <scope>NUCLEOTIDE SEQUENCE [LARGE SCALE GENOMIC DNA]</scope>
    <source>
        <strain evidence="3">MBHS1</strain>
    </source>
</reference>
<organism evidence="3 6">
    <name type="scientific">Candidatus Venteria ishoeyi</name>
    <dbReference type="NCBI Taxonomy" id="1899563"/>
    <lineage>
        <taxon>Bacteria</taxon>
        <taxon>Pseudomonadati</taxon>
        <taxon>Pseudomonadota</taxon>
        <taxon>Gammaproteobacteria</taxon>
        <taxon>Thiotrichales</taxon>
        <taxon>Thiotrichaceae</taxon>
        <taxon>Venteria</taxon>
    </lineage>
</organism>
<evidence type="ECO:0000313" key="6">
    <source>
        <dbReference type="Proteomes" id="UP000236724"/>
    </source>
</evidence>
<dbReference type="InterPro" id="IPR035940">
    <property type="entry name" value="CAP_sf"/>
</dbReference>
<evidence type="ECO:0000313" key="4">
    <source>
        <dbReference type="EMBL" id="SEH06781.1"/>
    </source>
</evidence>
<gene>
    <name evidence="3" type="ORF">MBHS_00146</name>
    <name evidence="4" type="ORF">MBHS_02647</name>
    <name evidence="5" type="ORF">MBHS_03735</name>
</gene>
<evidence type="ECO:0000256" key="1">
    <source>
        <dbReference type="SAM" id="SignalP"/>
    </source>
</evidence>
<keyword evidence="6" id="KW-1185">Reference proteome</keyword>
<feature type="chain" id="PRO_5015065440" evidence="1">
    <location>
        <begin position="28"/>
        <end position="298"/>
    </location>
</feature>
<dbReference type="CDD" id="cd05379">
    <property type="entry name" value="CAP_bacterial"/>
    <property type="match status" value="1"/>
</dbReference>
<dbReference type="Proteomes" id="UP000236724">
    <property type="component" value="Unassembled WGS sequence"/>
</dbReference>
<dbReference type="EMBL" id="FMSV02000505">
    <property type="protein sequence ID" value="SEH06781.1"/>
    <property type="molecule type" value="Genomic_DNA"/>
</dbReference>
<dbReference type="EMBL" id="FMSV02000541">
    <property type="protein sequence ID" value="SEH07848.1"/>
    <property type="molecule type" value="Genomic_DNA"/>
</dbReference>
<dbReference type="Gene3D" id="3.40.33.10">
    <property type="entry name" value="CAP"/>
    <property type="match status" value="1"/>
</dbReference>
<sequence length="298" mass="32609">MLYSQRFFVFLMTCILISGYPMHTAIAASYPAATTAETELHQLLNEYRGQNGLPAIPLSPALTHVAQTHVQDMNAFPASGACNMHSWSANGQWSACCYTMDNAQASCMWDKPKELTDYRSDGYETAASSFGAITAQKAMNQWKNSSAHNDTLLNQGFWTRPWNAVGIGILNGYAVLWFGNQADSSTFDSGSSTDGGQCSQYNSATGQVEMPCLQLDTGVHRLNLNLLPNQPGLRLSIDMNSFQPVTGMVPGNDCAVFPYNQSQLHLNCLDLGEQYWLNFNPVNGSSGIELELTGYGLR</sequence>
<dbReference type="EMBL" id="FMSV02000038">
    <property type="protein sequence ID" value="SEH04300.1"/>
    <property type="molecule type" value="Genomic_DNA"/>
</dbReference>
<evidence type="ECO:0000259" key="2">
    <source>
        <dbReference type="Pfam" id="PF00188"/>
    </source>
</evidence>